<evidence type="ECO:0000256" key="1">
    <source>
        <dbReference type="SAM" id="MobiDB-lite"/>
    </source>
</evidence>
<evidence type="ECO:0000313" key="2">
    <source>
        <dbReference type="EMBL" id="SER35719.1"/>
    </source>
</evidence>
<evidence type="ECO:0000313" key="3">
    <source>
        <dbReference type="Proteomes" id="UP000183210"/>
    </source>
</evidence>
<dbReference type="EMBL" id="FOEV01000018">
    <property type="protein sequence ID" value="SER35719.1"/>
    <property type="molecule type" value="Genomic_DNA"/>
</dbReference>
<dbReference type="RefSeq" id="WP_074829558.1">
    <property type="nucleotide sequence ID" value="NZ_FOEV01000018.1"/>
</dbReference>
<proteinExistence type="predicted"/>
<sequence>MSRWPAVVVSYDRDARTCEIVAEGLTDGAGSHLIAEIEQSLGDRSPDTEIRILPGDPIWIDFLAGDPRYPIITGFRSRNLSNMIGTRHWEHENFTIIADETIVLKAGKSIRLEVGGSTFELTPESIAQVASANTMNGPLTQTGGDITSDGIGVQEHHHTEHDGPPTSAAQA</sequence>
<feature type="compositionally biased region" description="Basic and acidic residues" evidence="1">
    <location>
        <begin position="154"/>
        <end position="163"/>
    </location>
</feature>
<gene>
    <name evidence="2" type="ORF">SAMN05216409_11822</name>
</gene>
<protein>
    <submittedName>
        <fullName evidence="2">Uncharacterized protein</fullName>
    </submittedName>
</protein>
<dbReference type="AlphaFoldDB" id="A0A9X8MH22"/>
<reference evidence="2 3" key="1">
    <citation type="submission" date="2016-10" db="EMBL/GenBank/DDBJ databases">
        <authorList>
            <person name="Varghese N."/>
            <person name="Submissions S."/>
        </authorList>
    </citation>
    <scope>NUCLEOTIDE SEQUENCE [LARGE SCALE GENOMIC DNA]</scope>
    <source>
        <strain evidence="2 3">LMG 21974</strain>
    </source>
</reference>
<organism evidence="2 3">
    <name type="scientific">Pseudomonas lutea</name>
    <dbReference type="NCBI Taxonomy" id="243924"/>
    <lineage>
        <taxon>Bacteria</taxon>
        <taxon>Pseudomonadati</taxon>
        <taxon>Pseudomonadota</taxon>
        <taxon>Gammaproteobacteria</taxon>
        <taxon>Pseudomonadales</taxon>
        <taxon>Pseudomonadaceae</taxon>
        <taxon>Pseudomonas</taxon>
    </lineage>
</organism>
<dbReference type="Proteomes" id="UP000183210">
    <property type="component" value="Unassembled WGS sequence"/>
</dbReference>
<dbReference type="GeneID" id="300268699"/>
<feature type="region of interest" description="Disordered" evidence="1">
    <location>
        <begin position="149"/>
        <end position="171"/>
    </location>
</feature>
<comment type="caution">
    <text evidence="2">The sequence shown here is derived from an EMBL/GenBank/DDBJ whole genome shotgun (WGS) entry which is preliminary data.</text>
</comment>
<accession>A0A9X8MH22</accession>
<name>A0A9X8MH22_9PSED</name>